<reference evidence="2 3" key="2">
    <citation type="submission" date="2018-11" db="EMBL/GenBank/DDBJ databases">
        <authorList>
            <consortium name="Pathogen Informatics"/>
        </authorList>
    </citation>
    <scope>NUCLEOTIDE SEQUENCE [LARGE SCALE GENOMIC DNA]</scope>
</reference>
<dbReference type="EMBL" id="UZAJ01006167">
    <property type="protein sequence ID" value="VDO46654.1"/>
    <property type="molecule type" value="Genomic_DNA"/>
</dbReference>
<keyword evidence="3" id="KW-1185">Reference proteome</keyword>
<evidence type="ECO:0000313" key="3">
    <source>
        <dbReference type="Proteomes" id="UP000267606"/>
    </source>
</evidence>
<evidence type="ECO:0000313" key="4">
    <source>
        <dbReference type="WBParaSite" id="OFLC_0000647201-mRNA-1"/>
    </source>
</evidence>
<dbReference type="WBParaSite" id="OFLC_0000647201-mRNA-1">
    <property type="protein sequence ID" value="OFLC_0000647201-mRNA-1"/>
    <property type="gene ID" value="OFLC_0000647201"/>
</dbReference>
<protein>
    <submittedName>
        <fullName evidence="4">Pre-mRNA-splicing factor SYF2</fullName>
    </submittedName>
</protein>
<organism evidence="4">
    <name type="scientific">Onchocerca flexuosa</name>
    <dbReference type="NCBI Taxonomy" id="387005"/>
    <lineage>
        <taxon>Eukaryota</taxon>
        <taxon>Metazoa</taxon>
        <taxon>Ecdysozoa</taxon>
        <taxon>Nematoda</taxon>
        <taxon>Chromadorea</taxon>
        <taxon>Rhabditida</taxon>
        <taxon>Spirurina</taxon>
        <taxon>Spiruromorpha</taxon>
        <taxon>Filarioidea</taxon>
        <taxon>Onchocercidae</taxon>
        <taxon>Onchocerca</taxon>
    </lineage>
</organism>
<accession>A0A183HG61</accession>
<feature type="region of interest" description="Disordered" evidence="1">
    <location>
        <begin position="1"/>
        <end position="44"/>
    </location>
</feature>
<reference evidence="4" key="1">
    <citation type="submission" date="2016-06" db="UniProtKB">
        <authorList>
            <consortium name="WormBaseParasite"/>
        </authorList>
    </citation>
    <scope>IDENTIFICATION</scope>
</reference>
<dbReference type="STRING" id="387005.A0A183HG61"/>
<evidence type="ECO:0000256" key="1">
    <source>
        <dbReference type="SAM" id="MobiDB-lite"/>
    </source>
</evidence>
<sequence>MGKSKKLKSNAGDLVSKSALPLDLQIERSKRESGRDVARVKQRRLKRANQDDDKYIDEALSSKILKTAWKQKQDIEAMGETKPETAMQKDALERMRKVSLGNDSLNSLSDDDIVSDHDDYDDAVLVSIYFLDVYY</sequence>
<dbReference type="AlphaFoldDB" id="A0A183HG61"/>
<proteinExistence type="predicted"/>
<feature type="compositionally biased region" description="Basic and acidic residues" evidence="1">
    <location>
        <begin position="25"/>
        <end position="39"/>
    </location>
</feature>
<evidence type="ECO:0000313" key="2">
    <source>
        <dbReference type="EMBL" id="VDO46654.1"/>
    </source>
</evidence>
<dbReference type="Proteomes" id="UP000267606">
    <property type="component" value="Unassembled WGS sequence"/>
</dbReference>
<name>A0A183HG61_9BILA</name>
<gene>
    <name evidence="2" type="ORF">OFLC_LOCUS6473</name>
</gene>